<evidence type="ECO:0008006" key="4">
    <source>
        <dbReference type="Google" id="ProtNLM"/>
    </source>
</evidence>
<name>A0A095VRY7_9GAMM</name>
<keyword evidence="3" id="KW-1185">Reference proteome</keyword>
<feature type="chain" id="PRO_5001912703" description="TonB C-terminal domain-containing protein" evidence="1">
    <location>
        <begin position="22"/>
        <end position="411"/>
    </location>
</feature>
<proteinExistence type="predicted"/>
<evidence type="ECO:0000256" key="1">
    <source>
        <dbReference type="SAM" id="SignalP"/>
    </source>
</evidence>
<organism evidence="2 3">
    <name type="scientific">Pseudohaliea rubra DSM 19751</name>
    <dbReference type="NCBI Taxonomy" id="1265313"/>
    <lineage>
        <taxon>Bacteria</taxon>
        <taxon>Pseudomonadati</taxon>
        <taxon>Pseudomonadota</taxon>
        <taxon>Gammaproteobacteria</taxon>
        <taxon>Cellvibrionales</taxon>
        <taxon>Halieaceae</taxon>
        <taxon>Pseudohaliea</taxon>
    </lineage>
</organism>
<dbReference type="eggNOG" id="ENOG5032RGH">
    <property type="taxonomic scope" value="Bacteria"/>
</dbReference>
<accession>A0A095VRY7</accession>
<feature type="signal peptide" evidence="1">
    <location>
        <begin position="1"/>
        <end position="21"/>
    </location>
</feature>
<dbReference type="RefSeq" id="WP_035517986.1">
    <property type="nucleotide sequence ID" value="NZ_KN234796.1"/>
</dbReference>
<comment type="caution">
    <text evidence="2">The sequence shown here is derived from an EMBL/GenBank/DDBJ whole genome shotgun (WGS) entry which is preliminary data.</text>
</comment>
<dbReference type="EMBL" id="AUVB01000044">
    <property type="protein sequence ID" value="KGE03868.1"/>
    <property type="molecule type" value="Genomic_DNA"/>
</dbReference>
<dbReference type="SUPFAM" id="SSF48452">
    <property type="entry name" value="TPR-like"/>
    <property type="match status" value="1"/>
</dbReference>
<evidence type="ECO:0000313" key="2">
    <source>
        <dbReference type="EMBL" id="KGE03868.1"/>
    </source>
</evidence>
<evidence type="ECO:0000313" key="3">
    <source>
        <dbReference type="Proteomes" id="UP000029640"/>
    </source>
</evidence>
<dbReference type="InterPro" id="IPR011990">
    <property type="entry name" value="TPR-like_helical_dom_sf"/>
</dbReference>
<keyword evidence="1" id="KW-0732">Signal</keyword>
<gene>
    <name evidence="2" type="ORF">HRUBRA_01524</name>
</gene>
<sequence>MNFRRTSFAACAVFAAALAAAQPEPVQPGHDALDDEAAALEVVRSDTIRRYRDEISSLEQADGAYSPGLTEPLLELGLALQQAGQHAEAIAILKRGVHLARVNEGLYSEQQLVLIEAEIRSHIAIGDFQAADDRHRYLYRVQQRTLTDAGRSLALMRQARWQRRAYELGLDENGFERLLRMWSLYRLALSELAEDEGDASPNLLPPLYGMLRAQYLISGFDGSDPTGLSADPFEPRVDEGRFVAFRSQSYKQGGSVIRAIYDVRQAQPGAGPREHAEALVLLGDWRLWHDKYDDAAQAYTDALAELAALDDAEAAMGDLFGAPAVLPALEGIRPLPEPVPPEGANLLVEFTVDERGRVRDLDRVDEANDNEGIANRLLRKLRKTKFRPRFADGQPVPTTGIRWAYDTSDWQ</sequence>
<dbReference type="HOGENOM" id="CLU_046105_0_0_6"/>
<dbReference type="AlphaFoldDB" id="A0A095VRY7"/>
<reference evidence="2 3" key="1">
    <citation type="journal article" date="2014" name="Genome Announc.">
        <title>Genome Sequence of Gammaproteobacterial Pseudohaliea rubra Type Strain DSM 19751, Isolated from Coastal Seawater of the Mediterranean Sea.</title>
        <authorList>
            <person name="Spring S."/>
            <person name="Fiebig A."/>
            <person name="Riedel T."/>
            <person name="Goker M."/>
            <person name="Klenk H.P."/>
        </authorList>
    </citation>
    <scope>NUCLEOTIDE SEQUENCE [LARGE SCALE GENOMIC DNA]</scope>
    <source>
        <strain evidence="2 3">DSM 19751</strain>
    </source>
</reference>
<dbReference type="Proteomes" id="UP000029640">
    <property type="component" value="Unassembled WGS sequence"/>
</dbReference>
<dbReference type="Gene3D" id="3.30.1150.10">
    <property type="match status" value="1"/>
</dbReference>
<protein>
    <recommendedName>
        <fullName evidence="4">TonB C-terminal domain-containing protein</fullName>
    </recommendedName>
</protein>
<dbReference type="OrthoDB" id="7052406at2"/>